<feature type="region of interest" description="Disordered" evidence="4">
    <location>
        <begin position="417"/>
        <end position="451"/>
    </location>
</feature>
<accession>A0A2Z5X8C9</accession>
<feature type="region of interest" description="Disordered" evidence="4">
    <location>
        <begin position="291"/>
        <end position="405"/>
    </location>
</feature>
<gene>
    <name evidence="6" type="primary">PIP5K</name>
</gene>
<dbReference type="EC" id="2.7.1.68" evidence="1"/>
<dbReference type="SMART" id="SM00698">
    <property type="entry name" value="MORN"/>
    <property type="match status" value="8"/>
</dbReference>
<feature type="region of interest" description="Disordered" evidence="4">
    <location>
        <begin position="782"/>
        <end position="820"/>
    </location>
</feature>
<feature type="compositionally biased region" description="Pro residues" evidence="4">
    <location>
        <begin position="297"/>
        <end position="318"/>
    </location>
</feature>
<dbReference type="GO" id="GO:0046854">
    <property type="term" value="P:phosphatidylinositol phosphate biosynthetic process"/>
    <property type="evidence" value="ECO:0007669"/>
    <property type="project" value="TreeGrafter"/>
</dbReference>
<dbReference type="PANTHER" id="PTHR23086">
    <property type="entry name" value="PHOSPHATIDYLINOSITOL-4-PHOSPHATE 5-KINASE"/>
    <property type="match status" value="1"/>
</dbReference>
<protein>
    <recommendedName>
        <fullName evidence="1">1-phosphatidylinositol-4-phosphate 5-kinase</fullName>
        <ecNumber evidence="1">2.7.1.68</ecNumber>
    </recommendedName>
</protein>
<dbReference type="InterPro" id="IPR027484">
    <property type="entry name" value="PInositol-4-P-5-kinase_N"/>
</dbReference>
<dbReference type="GO" id="GO:0016308">
    <property type="term" value="F:1-phosphatidylinositol-4-phosphate 5-kinase activity"/>
    <property type="evidence" value="ECO:0007669"/>
    <property type="project" value="UniProtKB-EC"/>
</dbReference>
<feature type="compositionally biased region" description="Low complexity" evidence="4">
    <location>
        <begin position="417"/>
        <end position="439"/>
    </location>
</feature>
<feature type="compositionally biased region" description="Basic and acidic residues" evidence="4">
    <location>
        <begin position="807"/>
        <end position="820"/>
    </location>
</feature>
<reference evidence="6" key="1">
    <citation type="journal article" date="2018" name="Commun. Biol.">
        <title>Anisogamy evolved with a reduced sex-determining region in volvocine green algae.</title>
        <authorList>
            <person name="Hamaji T."/>
            <person name="Kawai-Toyooka H."/>
            <person name="Uchimura H."/>
            <person name="Suzuki M."/>
            <person name="Noguchi H."/>
            <person name="Minakuchi Y."/>
            <person name="Toyoda A."/>
            <person name="Fujiyama A."/>
            <person name="Miyagishima S."/>
            <person name="Umen J.G."/>
            <person name="Nozaki H."/>
        </authorList>
    </citation>
    <scope>NUCLEOTIDE SEQUENCE</scope>
    <source>
        <strain evidence="6">NIES-3983</strain>
    </source>
</reference>
<evidence type="ECO:0000256" key="2">
    <source>
        <dbReference type="ARBA" id="ARBA00022737"/>
    </source>
</evidence>
<dbReference type="EMBL" id="LC314413">
    <property type="protein sequence ID" value="BBC28457.1"/>
    <property type="molecule type" value="Genomic_DNA"/>
</dbReference>
<dbReference type="InterPro" id="IPR023610">
    <property type="entry name" value="PInositol-4/5-P-5/4-kinase"/>
</dbReference>
<dbReference type="FunFam" id="2.20.110.10:FF:000002">
    <property type="entry name" value="Phosphatidylinositol 4-phosphate 5-kinase 8"/>
    <property type="match status" value="1"/>
</dbReference>
<dbReference type="Gene3D" id="3.30.810.10">
    <property type="entry name" value="2-Layer Sandwich"/>
    <property type="match status" value="1"/>
</dbReference>
<dbReference type="GO" id="GO:0005886">
    <property type="term" value="C:plasma membrane"/>
    <property type="evidence" value="ECO:0007669"/>
    <property type="project" value="TreeGrafter"/>
</dbReference>
<name>A0A2Z5X8C9_9CHLO</name>
<sequence length="997" mass="105482">MAEEDYVNVRTKQFANGDVCTGTWSHSGMPDGEGKYTWRDGSIYEGSWKEGAKHGVGKYTWPSGATYHGEWRDGSMHGVGTWESADGLSRYQGGWHLGDKHGLGRQVYASGDVYEGLWKLGYPGGPGRYVYADGNEYDGEWRAGRMHGQGTFVWRGGERYDGEWKDGRMDGAGLFTAADASTYDGRWRRGRKHGVGIFRPGATAAVADGGGGPTIPSLPSKGGAADGPGTLAAAVGFRLSGGGWSSHSGGGSGGRAGRVSGGGGPAAAATPLVDGAPLAGAGGGGGGALLALGKRPCPSPSHTPPPPPPIMFPSPPPSTTDSPRTHTGQGQGPSPQGPDVALLAAADRSGAQQQQTAVLAAPTPSHHQLLHHPHPPDTSNPASSPAQSAAVAPPTLPGPTGEGAAALGPCRVLRVTSGSGRGSAAHGSTHGSSGPPTASAAGGKQVSVRVYDKGRPLRETVLSADDVESLMPGMAAAGRGRGSRDDRGPNQLLRLLRGGAIAAVAGGPRPRGPRLGDTVTRAHHSYALMVALQLGIRYSVGRISHEPLPRGTSQDEYGLRVQQEFPRGGSEMTPVHPVEDFTWSDYAPMTFRRLRESFGVDASTYLLSLCADHSLRHLASPGKSGSVFFLSQDERFFIKTMSRCEMEVLLSMLAAYHRHVERHPHTLLCRFFGVHCVTSPGGRKYRFVVMSNIFRTPLQLHRKYDLKGSTLGRTAGRPPADDPTVIFKDLDLDLQLRLEDGWRDRLLFQLRADCGLLAGVGVMDYSLLVGLHFRRRGGLGGDNTRNLEAYSSPAPGAAAADTSNHPNRREHPNYREHSDARELASEYARMEERIQRLRLGAAATGDLLELARMRMLAPRGRGRDCAVAVALSAREAASKEGLGGSRGPAGGAANHTAAAACADPAVSVSVNDQLALSMGQSHVQLGINMAATAVHKDGRKEDAVLWFALIDILQPYNATKRLEHGLKSVIHAASSISVTHPNAYATRFQAFIKRVFE</sequence>
<feature type="region of interest" description="Disordered" evidence="4">
    <location>
        <begin position="244"/>
        <end position="266"/>
    </location>
</feature>
<evidence type="ECO:0000256" key="3">
    <source>
        <dbReference type="PROSITE-ProRule" id="PRU00781"/>
    </source>
</evidence>
<keyword evidence="2" id="KW-0677">Repeat</keyword>
<dbReference type="SUPFAM" id="SSF56104">
    <property type="entry name" value="SAICAR synthase-like"/>
    <property type="match status" value="1"/>
</dbReference>
<dbReference type="SUPFAM" id="SSF82185">
    <property type="entry name" value="Histone H3 K4-specific methyltransferase SET7/9 N-terminal domain"/>
    <property type="match status" value="2"/>
</dbReference>
<feature type="domain" description="PIPK" evidence="5">
    <location>
        <begin position="524"/>
        <end position="996"/>
    </location>
</feature>
<dbReference type="InterPro" id="IPR003409">
    <property type="entry name" value="MORN"/>
</dbReference>
<feature type="compositionally biased region" description="Gly residues" evidence="4">
    <location>
        <begin position="244"/>
        <end position="265"/>
    </location>
</feature>
<feature type="compositionally biased region" description="Low complexity" evidence="4">
    <location>
        <begin position="379"/>
        <end position="393"/>
    </location>
</feature>
<dbReference type="SMART" id="SM00330">
    <property type="entry name" value="PIPKc"/>
    <property type="match status" value="1"/>
</dbReference>
<feature type="compositionally biased region" description="Low complexity" evidence="4">
    <location>
        <begin position="789"/>
        <end position="800"/>
    </location>
</feature>
<evidence type="ECO:0000256" key="4">
    <source>
        <dbReference type="SAM" id="MobiDB-lite"/>
    </source>
</evidence>
<dbReference type="InterPro" id="IPR027483">
    <property type="entry name" value="PInositol-4-P-4/5-kinase_C_sf"/>
</dbReference>
<evidence type="ECO:0000256" key="1">
    <source>
        <dbReference type="ARBA" id="ARBA00012172"/>
    </source>
</evidence>
<keyword evidence="3" id="KW-0547">Nucleotide-binding</keyword>
<dbReference type="AlphaFoldDB" id="A0A2Z5X8C9"/>
<evidence type="ECO:0000313" key="6">
    <source>
        <dbReference type="EMBL" id="BBC28457.1"/>
    </source>
</evidence>
<proteinExistence type="predicted"/>
<dbReference type="InterPro" id="IPR002498">
    <property type="entry name" value="PInositol-4-P-4/5-kinase_core"/>
</dbReference>
<dbReference type="PROSITE" id="PS51455">
    <property type="entry name" value="PIPK"/>
    <property type="match status" value="1"/>
</dbReference>
<dbReference type="Pfam" id="PF02493">
    <property type="entry name" value="MORN"/>
    <property type="match status" value="8"/>
</dbReference>
<dbReference type="Pfam" id="PF01504">
    <property type="entry name" value="PIP5K"/>
    <property type="match status" value="1"/>
</dbReference>
<evidence type="ECO:0000259" key="5">
    <source>
        <dbReference type="PROSITE" id="PS51455"/>
    </source>
</evidence>
<keyword evidence="3" id="KW-0808">Transferase</keyword>
<keyword evidence="3 6" id="KW-0418">Kinase</keyword>
<dbReference type="Gene3D" id="2.20.110.10">
    <property type="entry name" value="Histone H3 K4-specific methyltransferase SET7/9 N-terminal domain"/>
    <property type="match status" value="4"/>
</dbReference>
<dbReference type="PANTHER" id="PTHR23086:SF8">
    <property type="entry name" value="PHOSPHATIDYLINOSITOL 5-PHOSPHATE 4-KINASE, ISOFORM A"/>
    <property type="match status" value="1"/>
</dbReference>
<dbReference type="GO" id="GO:0005524">
    <property type="term" value="F:ATP binding"/>
    <property type="evidence" value="ECO:0007669"/>
    <property type="project" value="UniProtKB-UniRule"/>
</dbReference>
<keyword evidence="3" id="KW-0067">ATP-binding</keyword>
<dbReference type="Gene3D" id="3.30.800.10">
    <property type="entry name" value="Phosphatidylinositol Phosphate Kinase II Beta"/>
    <property type="match status" value="1"/>
</dbReference>
<organism evidence="6">
    <name type="scientific">Yamagishiella unicocca</name>
    <dbReference type="NCBI Taxonomy" id="51707"/>
    <lineage>
        <taxon>Eukaryota</taxon>
        <taxon>Viridiplantae</taxon>
        <taxon>Chlorophyta</taxon>
        <taxon>core chlorophytes</taxon>
        <taxon>Chlorophyceae</taxon>
        <taxon>CS clade</taxon>
        <taxon>Chlamydomonadales</taxon>
        <taxon>Volvocaceae</taxon>
        <taxon>Yamagishiella</taxon>
    </lineage>
</organism>